<dbReference type="OrthoDB" id="3208495at2759"/>
<dbReference type="HOGENOM" id="CLU_173719_0_0_1"/>
<dbReference type="Proteomes" id="UP000054166">
    <property type="component" value="Unassembled WGS sequence"/>
</dbReference>
<reference evidence="3" key="2">
    <citation type="submission" date="2015-01" db="EMBL/GenBank/DDBJ databases">
        <title>Evolutionary Origins and Diversification of the Mycorrhizal Mutualists.</title>
        <authorList>
            <consortium name="DOE Joint Genome Institute"/>
            <consortium name="Mycorrhizal Genomics Consortium"/>
            <person name="Kohler A."/>
            <person name="Kuo A."/>
            <person name="Nagy L.G."/>
            <person name="Floudas D."/>
            <person name="Copeland A."/>
            <person name="Barry K.W."/>
            <person name="Cichocki N."/>
            <person name="Veneault-Fourrey C."/>
            <person name="LaButti K."/>
            <person name="Lindquist E.A."/>
            <person name="Lipzen A."/>
            <person name="Lundell T."/>
            <person name="Morin E."/>
            <person name="Murat C."/>
            <person name="Riley R."/>
            <person name="Ohm R."/>
            <person name="Sun H."/>
            <person name="Tunlid A."/>
            <person name="Henrissat B."/>
            <person name="Grigoriev I.V."/>
            <person name="Hibbett D.S."/>
            <person name="Martin F."/>
        </authorList>
    </citation>
    <scope>NUCLEOTIDE SEQUENCE [LARGE SCALE GENOMIC DNA]</scope>
    <source>
        <strain evidence="3">F 1598</strain>
    </source>
</reference>
<protein>
    <submittedName>
        <fullName evidence="2">Uncharacterized protein</fullName>
    </submittedName>
</protein>
<keyword evidence="3" id="KW-1185">Reference proteome</keyword>
<reference evidence="2 3" key="1">
    <citation type="submission" date="2014-04" db="EMBL/GenBank/DDBJ databases">
        <authorList>
            <consortium name="DOE Joint Genome Institute"/>
            <person name="Kuo A."/>
            <person name="Tarkka M."/>
            <person name="Buscot F."/>
            <person name="Kohler A."/>
            <person name="Nagy L.G."/>
            <person name="Floudas D."/>
            <person name="Copeland A."/>
            <person name="Barry K.W."/>
            <person name="Cichocki N."/>
            <person name="Veneault-Fourrey C."/>
            <person name="LaButti K."/>
            <person name="Lindquist E.A."/>
            <person name="Lipzen A."/>
            <person name="Lundell T."/>
            <person name="Morin E."/>
            <person name="Murat C."/>
            <person name="Sun H."/>
            <person name="Tunlid A."/>
            <person name="Henrissat B."/>
            <person name="Grigoriev I.V."/>
            <person name="Hibbett D.S."/>
            <person name="Martin F."/>
            <person name="Nordberg H.P."/>
            <person name="Cantor M.N."/>
            <person name="Hua S.X."/>
        </authorList>
    </citation>
    <scope>NUCLEOTIDE SEQUENCE [LARGE SCALE GENOMIC DNA]</scope>
    <source>
        <strain evidence="2 3">F 1598</strain>
    </source>
</reference>
<dbReference type="AlphaFoldDB" id="A0A0C3B325"/>
<accession>A0A0C3B325</accession>
<evidence type="ECO:0000313" key="2">
    <source>
        <dbReference type="EMBL" id="KIM71647.1"/>
    </source>
</evidence>
<feature type="region of interest" description="Disordered" evidence="1">
    <location>
        <begin position="1"/>
        <end position="20"/>
    </location>
</feature>
<feature type="non-terminal residue" evidence="2">
    <location>
        <position position="1"/>
    </location>
</feature>
<gene>
    <name evidence="2" type="ORF">PILCRDRAFT_82571</name>
</gene>
<dbReference type="InterPro" id="IPR041078">
    <property type="entry name" value="Plavaka"/>
</dbReference>
<dbReference type="EMBL" id="KN833245">
    <property type="protein sequence ID" value="KIM71647.1"/>
    <property type="molecule type" value="Genomic_DNA"/>
</dbReference>
<dbReference type="Pfam" id="PF18759">
    <property type="entry name" value="Plavaka"/>
    <property type="match status" value="1"/>
</dbReference>
<evidence type="ECO:0000313" key="3">
    <source>
        <dbReference type="Proteomes" id="UP000054166"/>
    </source>
</evidence>
<dbReference type="InParanoid" id="A0A0C3B325"/>
<proteinExistence type="predicted"/>
<dbReference type="STRING" id="765440.A0A0C3B325"/>
<evidence type="ECO:0000256" key="1">
    <source>
        <dbReference type="SAM" id="MobiDB-lite"/>
    </source>
</evidence>
<organism evidence="2 3">
    <name type="scientific">Piloderma croceum (strain F 1598)</name>
    <dbReference type="NCBI Taxonomy" id="765440"/>
    <lineage>
        <taxon>Eukaryota</taxon>
        <taxon>Fungi</taxon>
        <taxon>Dikarya</taxon>
        <taxon>Basidiomycota</taxon>
        <taxon>Agaricomycotina</taxon>
        <taxon>Agaricomycetes</taxon>
        <taxon>Agaricomycetidae</taxon>
        <taxon>Atheliales</taxon>
        <taxon>Atheliaceae</taxon>
        <taxon>Piloderma</taxon>
    </lineage>
</organism>
<sequence>AKQHHWHPFKQYWQPPDEEPPPEWMYNEIYSLPTFVKADHKLQEPLRESGCDLPQVIAAIMLWSDATHVAQFGQAKLWPIYLYLGNISKYAHCKPSEHTGHQAAYLPTVK</sequence>
<name>A0A0C3B325_PILCF</name>